<keyword evidence="3" id="KW-1185">Reference proteome</keyword>
<keyword evidence="1" id="KW-0732">Signal</keyword>
<name>A0A7J6UYC4_THATH</name>
<accession>A0A7J6UYC4</accession>
<dbReference type="EMBL" id="JABWDY010041728">
    <property type="protein sequence ID" value="KAF5177182.1"/>
    <property type="molecule type" value="Genomic_DNA"/>
</dbReference>
<sequence>MTGTCTVMTTTCLLVGGTLGDHQHFKVHSDKQAVHGGHPHLVVVAGGVPRVLHRAASFHFHRQGSFHFCTFVEHGDEYSSSP</sequence>
<evidence type="ECO:0000256" key="1">
    <source>
        <dbReference type="SAM" id="SignalP"/>
    </source>
</evidence>
<evidence type="ECO:0000313" key="2">
    <source>
        <dbReference type="EMBL" id="KAF5177182.1"/>
    </source>
</evidence>
<proteinExistence type="predicted"/>
<evidence type="ECO:0000313" key="3">
    <source>
        <dbReference type="Proteomes" id="UP000554482"/>
    </source>
</evidence>
<organism evidence="2 3">
    <name type="scientific">Thalictrum thalictroides</name>
    <name type="common">Rue-anemone</name>
    <name type="synonym">Anemone thalictroides</name>
    <dbReference type="NCBI Taxonomy" id="46969"/>
    <lineage>
        <taxon>Eukaryota</taxon>
        <taxon>Viridiplantae</taxon>
        <taxon>Streptophyta</taxon>
        <taxon>Embryophyta</taxon>
        <taxon>Tracheophyta</taxon>
        <taxon>Spermatophyta</taxon>
        <taxon>Magnoliopsida</taxon>
        <taxon>Ranunculales</taxon>
        <taxon>Ranunculaceae</taxon>
        <taxon>Thalictroideae</taxon>
        <taxon>Thalictrum</taxon>
    </lineage>
</organism>
<dbReference type="AlphaFoldDB" id="A0A7J6UYC4"/>
<dbReference type="Proteomes" id="UP000554482">
    <property type="component" value="Unassembled WGS sequence"/>
</dbReference>
<protein>
    <recommendedName>
        <fullName evidence="4">Secreted protein</fullName>
    </recommendedName>
</protein>
<reference evidence="2 3" key="1">
    <citation type="submission" date="2020-06" db="EMBL/GenBank/DDBJ databases">
        <title>Transcriptomic and genomic resources for Thalictrum thalictroides and T. hernandezii: Facilitating candidate gene discovery in an emerging model plant lineage.</title>
        <authorList>
            <person name="Arias T."/>
            <person name="Riano-Pachon D.M."/>
            <person name="Di Stilio V.S."/>
        </authorList>
    </citation>
    <scope>NUCLEOTIDE SEQUENCE [LARGE SCALE GENOMIC DNA]</scope>
    <source>
        <strain evidence="3">cv. WT478/WT964</strain>
        <tissue evidence="2">Leaves</tissue>
    </source>
</reference>
<evidence type="ECO:0008006" key="4">
    <source>
        <dbReference type="Google" id="ProtNLM"/>
    </source>
</evidence>
<feature type="chain" id="PRO_5029695899" description="Secreted protein" evidence="1">
    <location>
        <begin position="21"/>
        <end position="82"/>
    </location>
</feature>
<comment type="caution">
    <text evidence="2">The sequence shown here is derived from an EMBL/GenBank/DDBJ whole genome shotgun (WGS) entry which is preliminary data.</text>
</comment>
<feature type="signal peptide" evidence="1">
    <location>
        <begin position="1"/>
        <end position="20"/>
    </location>
</feature>
<gene>
    <name evidence="2" type="ORF">FRX31_033231</name>
</gene>